<organism evidence="1 2">
    <name type="scientific">Nakamurella multipartita (strain ATCC 700099 / DSM 44233 / CIP 104796 / JCM 9543 / NBRC 105858 / Y-104)</name>
    <name type="common">Microsphaera multipartita</name>
    <dbReference type="NCBI Taxonomy" id="479431"/>
    <lineage>
        <taxon>Bacteria</taxon>
        <taxon>Bacillati</taxon>
        <taxon>Actinomycetota</taxon>
        <taxon>Actinomycetes</taxon>
        <taxon>Nakamurellales</taxon>
        <taxon>Nakamurellaceae</taxon>
        <taxon>Nakamurella</taxon>
    </lineage>
</organism>
<dbReference type="HOGENOM" id="CLU_3236413_0_0_11"/>
<dbReference type="KEGG" id="nml:Namu_4364"/>
<dbReference type="STRING" id="479431.Namu_4364"/>
<protein>
    <submittedName>
        <fullName evidence="1">Uncharacterized protein</fullName>
    </submittedName>
</protein>
<dbReference type="InParanoid" id="C8XJU0"/>
<keyword evidence="2" id="KW-1185">Reference proteome</keyword>
<dbReference type="Proteomes" id="UP000002218">
    <property type="component" value="Chromosome"/>
</dbReference>
<sequence length="43" mass="4861">MKALQGLLAKRNECAHPGNYEPSINDTLGYLDEMMKRIEALPK</sequence>
<reference evidence="1 2" key="2">
    <citation type="journal article" date="2010" name="Stand. Genomic Sci.">
        <title>Complete genome sequence of Nakamurella multipartita type strain (Y-104).</title>
        <authorList>
            <person name="Tice H."/>
            <person name="Mayilraj S."/>
            <person name="Sims D."/>
            <person name="Lapidus A."/>
            <person name="Nolan M."/>
            <person name="Lucas S."/>
            <person name="Glavina Del Rio T."/>
            <person name="Copeland A."/>
            <person name="Cheng J.F."/>
            <person name="Meincke L."/>
            <person name="Bruce D."/>
            <person name="Goodwin L."/>
            <person name="Pitluck S."/>
            <person name="Ivanova N."/>
            <person name="Mavromatis K."/>
            <person name="Ovchinnikova G."/>
            <person name="Pati A."/>
            <person name="Chen A."/>
            <person name="Palaniappan K."/>
            <person name="Land M."/>
            <person name="Hauser L."/>
            <person name="Chang Y.J."/>
            <person name="Jeffries C.D."/>
            <person name="Detter J.C."/>
            <person name="Brettin T."/>
            <person name="Rohde M."/>
            <person name="Goker M."/>
            <person name="Bristow J."/>
            <person name="Eisen J.A."/>
            <person name="Markowitz V."/>
            <person name="Hugenholtz P."/>
            <person name="Kyrpides N.C."/>
            <person name="Klenk H.P."/>
            <person name="Chen F."/>
        </authorList>
    </citation>
    <scope>NUCLEOTIDE SEQUENCE [LARGE SCALE GENOMIC DNA]</scope>
    <source>
        <strain evidence="2">ATCC 700099 / DSM 44233 / CIP 104796 / JCM 9543 / NBRC 105858 / Y-104</strain>
    </source>
</reference>
<gene>
    <name evidence="1" type="ordered locus">Namu_4364</name>
</gene>
<evidence type="ECO:0000313" key="1">
    <source>
        <dbReference type="EMBL" id="ACV80651.1"/>
    </source>
</evidence>
<name>C8XJU0_NAKMY</name>
<evidence type="ECO:0000313" key="2">
    <source>
        <dbReference type="Proteomes" id="UP000002218"/>
    </source>
</evidence>
<dbReference type="AlphaFoldDB" id="C8XJU0"/>
<dbReference type="EMBL" id="CP001737">
    <property type="protein sequence ID" value="ACV80651.1"/>
    <property type="molecule type" value="Genomic_DNA"/>
</dbReference>
<proteinExistence type="predicted"/>
<dbReference type="RefSeq" id="WP_015749475.1">
    <property type="nucleotide sequence ID" value="NC_013235.1"/>
</dbReference>
<reference evidence="2" key="1">
    <citation type="submission" date="2009-09" db="EMBL/GenBank/DDBJ databases">
        <title>The complete genome of Nakamurella multipartita DSM 44233.</title>
        <authorList>
            <consortium name="US DOE Joint Genome Institute (JGI-PGF)"/>
            <person name="Lucas S."/>
            <person name="Copeland A."/>
            <person name="Lapidus A."/>
            <person name="Glavina del Rio T."/>
            <person name="Dalin E."/>
            <person name="Tice H."/>
            <person name="Bruce D."/>
            <person name="Goodwin L."/>
            <person name="Pitluck S."/>
            <person name="Kyrpides N."/>
            <person name="Mavromatis K."/>
            <person name="Ivanova N."/>
            <person name="Ovchinnikova G."/>
            <person name="Sims D."/>
            <person name="Meincke L."/>
            <person name="Brettin T."/>
            <person name="Detter J.C."/>
            <person name="Han C."/>
            <person name="Larimer F."/>
            <person name="Land M."/>
            <person name="Hauser L."/>
            <person name="Markowitz V."/>
            <person name="Cheng J.-F."/>
            <person name="Hugenholtz P."/>
            <person name="Woyke T."/>
            <person name="Wu D."/>
            <person name="Klenk H.-P."/>
            <person name="Eisen J.A."/>
        </authorList>
    </citation>
    <scope>NUCLEOTIDE SEQUENCE [LARGE SCALE GENOMIC DNA]</scope>
    <source>
        <strain evidence="2">ATCC 700099 / DSM 44233 / CIP 104796 / JCM 9543 / NBRC 105858 / Y-104</strain>
    </source>
</reference>
<accession>C8XJU0</accession>